<dbReference type="InterPro" id="IPR036866">
    <property type="entry name" value="RibonucZ/Hydroxyglut_hydro"/>
</dbReference>
<accession>A0A5E5QVH9</accession>
<sequence>MPAPGARVLWNALFNKPRSTVPRQPLPVLSPSRAELDATVDGSLFRLGHSTLLLKLAGSWWLTDPVFSERASPLPFAGPKRFHAPPVALADLPPIRGVILSHDHYDHLDRAAIKALVPLVEGGMPR</sequence>
<gene>
    <name evidence="2" type="ORF">TUEID40_00271</name>
</gene>
<name>A0A5E5QVH9_PSEAI</name>
<feature type="domain" description="Metallo-beta-lactamase" evidence="1">
    <location>
        <begin position="60"/>
        <end position="114"/>
    </location>
</feature>
<dbReference type="AlphaFoldDB" id="A0A5E5QVH9"/>
<proteinExistence type="predicted"/>
<dbReference type="Gene3D" id="3.60.15.10">
    <property type="entry name" value="Ribonuclease Z/Hydroxyacylglutathione hydrolase-like"/>
    <property type="match status" value="1"/>
</dbReference>
<dbReference type="InterPro" id="IPR001279">
    <property type="entry name" value="Metallo-B-lactamas"/>
</dbReference>
<dbReference type="PANTHER" id="PTHR15032:SF4">
    <property type="entry name" value="N-ACYL-PHOSPHATIDYLETHANOLAMINE-HYDROLYZING PHOSPHOLIPASE D"/>
    <property type="match status" value="1"/>
</dbReference>
<dbReference type="GO" id="GO:0005737">
    <property type="term" value="C:cytoplasm"/>
    <property type="evidence" value="ECO:0007669"/>
    <property type="project" value="TreeGrafter"/>
</dbReference>
<dbReference type="EMBL" id="LR700248">
    <property type="protein sequence ID" value="VVH79124.1"/>
    <property type="molecule type" value="Genomic_DNA"/>
</dbReference>
<reference evidence="2" key="1">
    <citation type="submission" date="2019-09" db="EMBL/GenBank/DDBJ databases">
        <authorList>
            <person name="Gross C."/>
            <person name="Bohn E."/>
        </authorList>
    </citation>
    <scope>NUCLEOTIDE SEQUENCE</scope>
    <source>
        <strain evidence="2">ID40</strain>
    </source>
</reference>
<dbReference type="PANTHER" id="PTHR15032">
    <property type="entry name" value="N-ACYL-PHOSPHATIDYLETHANOLAMINE-HYDROLYZING PHOSPHOLIPASE D"/>
    <property type="match status" value="1"/>
</dbReference>
<dbReference type="Pfam" id="PF12706">
    <property type="entry name" value="Lactamase_B_2"/>
    <property type="match status" value="1"/>
</dbReference>
<evidence type="ECO:0000259" key="1">
    <source>
        <dbReference type="Pfam" id="PF12706"/>
    </source>
</evidence>
<organism evidence="2">
    <name type="scientific">Pseudomonas aeruginosa</name>
    <dbReference type="NCBI Taxonomy" id="287"/>
    <lineage>
        <taxon>Bacteria</taxon>
        <taxon>Pseudomonadati</taxon>
        <taxon>Pseudomonadota</taxon>
        <taxon>Gammaproteobacteria</taxon>
        <taxon>Pseudomonadales</taxon>
        <taxon>Pseudomonadaceae</taxon>
        <taxon>Pseudomonas</taxon>
    </lineage>
</organism>
<protein>
    <submittedName>
        <fullName evidence="2">Beta-lactamase superfamily domain protein</fullName>
    </submittedName>
</protein>
<dbReference type="SUPFAM" id="SSF56281">
    <property type="entry name" value="Metallo-hydrolase/oxidoreductase"/>
    <property type="match status" value="1"/>
</dbReference>
<evidence type="ECO:0000313" key="2">
    <source>
        <dbReference type="EMBL" id="VVH79124.1"/>
    </source>
</evidence>